<evidence type="ECO:0000256" key="2">
    <source>
        <dbReference type="ARBA" id="ARBA00022729"/>
    </source>
</evidence>
<dbReference type="InterPro" id="IPR012336">
    <property type="entry name" value="Thioredoxin-like_fold"/>
</dbReference>
<dbReference type="EMBL" id="CAFAAA010000003">
    <property type="protein sequence ID" value="CAB4773544.1"/>
    <property type="molecule type" value="Genomic_DNA"/>
</dbReference>
<keyword evidence="4" id="KW-1015">Disulfide bond</keyword>
<keyword evidence="6" id="KW-0812">Transmembrane</keyword>
<evidence type="ECO:0000256" key="3">
    <source>
        <dbReference type="ARBA" id="ARBA00023002"/>
    </source>
</evidence>
<dbReference type="CDD" id="cd02972">
    <property type="entry name" value="DsbA_family"/>
    <property type="match status" value="1"/>
</dbReference>
<evidence type="ECO:0000313" key="11">
    <source>
        <dbReference type="EMBL" id="CAB5043595.1"/>
    </source>
</evidence>
<dbReference type="Gene3D" id="3.40.30.10">
    <property type="entry name" value="Glutaredoxin"/>
    <property type="match status" value="1"/>
</dbReference>
<proteinExistence type="inferred from homology"/>
<evidence type="ECO:0000256" key="4">
    <source>
        <dbReference type="ARBA" id="ARBA00023157"/>
    </source>
</evidence>
<feature type="transmembrane region" description="Helical" evidence="6">
    <location>
        <begin position="19"/>
        <end position="38"/>
    </location>
</feature>
<dbReference type="AlphaFoldDB" id="A0A6J6VPT9"/>
<dbReference type="EMBL" id="CAEZYI010000054">
    <property type="protein sequence ID" value="CAB4723754.1"/>
    <property type="molecule type" value="Genomic_DNA"/>
</dbReference>
<accession>A0A6J6VPT9</accession>
<dbReference type="PANTHER" id="PTHR13887">
    <property type="entry name" value="GLUTATHIONE S-TRANSFERASE KAPPA"/>
    <property type="match status" value="1"/>
</dbReference>
<keyword evidence="2" id="KW-0732">Signal</keyword>
<dbReference type="Pfam" id="PF13462">
    <property type="entry name" value="Thioredoxin_4"/>
    <property type="match status" value="1"/>
</dbReference>
<evidence type="ECO:0000256" key="1">
    <source>
        <dbReference type="ARBA" id="ARBA00005791"/>
    </source>
</evidence>
<evidence type="ECO:0000256" key="6">
    <source>
        <dbReference type="SAM" id="Phobius"/>
    </source>
</evidence>
<feature type="domain" description="Thioredoxin-like fold" evidence="7">
    <location>
        <begin position="76"/>
        <end position="223"/>
    </location>
</feature>
<dbReference type="PANTHER" id="PTHR13887:SF14">
    <property type="entry name" value="DISULFIDE BOND FORMATION PROTEIN D"/>
    <property type="match status" value="1"/>
</dbReference>
<reference evidence="9" key="1">
    <citation type="submission" date="2020-05" db="EMBL/GenBank/DDBJ databases">
        <authorList>
            <person name="Chiriac C."/>
            <person name="Salcher M."/>
            <person name="Ghai R."/>
            <person name="Kavagutti S V."/>
        </authorList>
    </citation>
    <scope>NUCLEOTIDE SEQUENCE</scope>
</reference>
<dbReference type="GO" id="GO:0016491">
    <property type="term" value="F:oxidoreductase activity"/>
    <property type="evidence" value="ECO:0007669"/>
    <property type="project" value="UniProtKB-KW"/>
</dbReference>
<keyword evidence="6" id="KW-1133">Transmembrane helix</keyword>
<evidence type="ECO:0000313" key="9">
    <source>
        <dbReference type="EMBL" id="CAB4773544.1"/>
    </source>
</evidence>
<name>A0A6J6VPT9_9ZZZZ</name>
<keyword evidence="3" id="KW-0560">Oxidoreductase</keyword>
<evidence type="ECO:0000313" key="10">
    <source>
        <dbReference type="EMBL" id="CAB4838061.1"/>
    </source>
</evidence>
<dbReference type="EMBL" id="CAFBQC010000088">
    <property type="protein sequence ID" value="CAB5043595.1"/>
    <property type="molecule type" value="Genomic_DNA"/>
</dbReference>
<comment type="similarity">
    <text evidence="1">Belongs to the thioredoxin family. DsbA subfamily.</text>
</comment>
<organism evidence="9">
    <name type="scientific">freshwater metagenome</name>
    <dbReference type="NCBI Taxonomy" id="449393"/>
    <lineage>
        <taxon>unclassified sequences</taxon>
        <taxon>metagenomes</taxon>
        <taxon>ecological metagenomes</taxon>
    </lineage>
</organism>
<keyword evidence="6" id="KW-0472">Membrane</keyword>
<keyword evidence="5" id="KW-0676">Redox-active center</keyword>
<protein>
    <submittedName>
        <fullName evidence="9">Unannotated protein</fullName>
    </submittedName>
</protein>
<dbReference type="EMBL" id="CAFARE010000003">
    <property type="protein sequence ID" value="CAB4838061.1"/>
    <property type="molecule type" value="Genomic_DNA"/>
</dbReference>
<evidence type="ECO:0000256" key="5">
    <source>
        <dbReference type="ARBA" id="ARBA00023284"/>
    </source>
</evidence>
<evidence type="ECO:0000313" key="8">
    <source>
        <dbReference type="EMBL" id="CAB4723754.1"/>
    </source>
</evidence>
<evidence type="ECO:0000259" key="7">
    <source>
        <dbReference type="Pfam" id="PF13462"/>
    </source>
</evidence>
<gene>
    <name evidence="8" type="ORF">UFOPK2662_00920</name>
    <name evidence="9" type="ORF">UFOPK2942_00219</name>
    <name evidence="10" type="ORF">UFOPK3232_00180</name>
    <name evidence="11" type="ORF">UFOPK4242_01219</name>
</gene>
<sequence>MAKQAKAQATSGGDNFTRWLVIGMVALVVITGVVFSMMSQSTKASASFAALKDYKLTEAVAATVDPAQGSGIVLNPGSKTQIDVWEDPQCPICKLFEDANGSYLDDLVRTKKATVVFHVLSFLGDESVRTANAQFCAADENHYLDFHKAVYLVQPSLENSGFFTNENLLKIGDYVGLNSKSFIDCVNKGSKLDYVKASYDSMPSYKVTGTPTVFINGKLWERKSPDFNLAEFRLAVEAG</sequence>
<dbReference type="SUPFAM" id="SSF52833">
    <property type="entry name" value="Thioredoxin-like"/>
    <property type="match status" value="1"/>
</dbReference>
<dbReference type="InterPro" id="IPR036249">
    <property type="entry name" value="Thioredoxin-like_sf"/>
</dbReference>